<dbReference type="Proteomes" id="UP000187338">
    <property type="component" value="Unassembled WGS sequence"/>
</dbReference>
<dbReference type="InterPro" id="IPR013486">
    <property type="entry name" value="SpoIID/LytB"/>
</dbReference>
<sequence>MLKDLPRTESQKVKLSGKYQIYDGNTLKNVKDLIYKDSDETILTIKLKTIEIATNLSEYWVELYKDNDPTPFFVTKNTVIFQAYSDTTENFNLTPERTLPQRLERYRGDLIIIPKATGIRLVNRLSLEKYLYGVVPNEVSASWPANAIKAQILAARTYAYSHLSPDNEFDLYPDQRSQVYGGLSSEFTSVNALVDQTAGEVITYNGKVITALFHSSNGGYIESNNTIYGTTELPYLKAKKDIYDDEAAELLQARGSSSYNVIRWTKEYTASELREQLKKSGYDVGEVKEVKITKTASTGRAMEVTVTGEKGSKILKYDGTIRKALGLNSSRFTIKISEKKYQTKFIPLNTGEQQTVYVINGEGEIIEVDKQAVNVIGSSEVSMENGGAGYNIVEEIPQKFTFIGQGWGHGLGMSQWGAWAMAQQTQNHPPFDYKAIIKYYYTGVEITKIY</sequence>
<gene>
    <name evidence="2" type="ORF">ciss_09910</name>
</gene>
<accession>A0A1L8D1M2</accession>
<dbReference type="Pfam" id="PF08486">
    <property type="entry name" value="SpoIID"/>
    <property type="match status" value="1"/>
</dbReference>
<reference evidence="3" key="1">
    <citation type="submission" date="2016-12" db="EMBL/GenBank/DDBJ databases">
        <title>Draft Genome Sequences od Carboxydothermus pertinax and islandicus, Hydrogenogenic Carboxydotrophic Bacteria.</title>
        <authorList>
            <person name="Fukuyama Y."/>
            <person name="Ohmae K."/>
            <person name="Yoneda Y."/>
            <person name="Yoshida T."/>
            <person name="Sako Y."/>
        </authorList>
    </citation>
    <scope>NUCLEOTIDE SEQUENCE [LARGE SCALE GENOMIC DNA]</scope>
    <source>
        <strain evidence="3">SET</strain>
    </source>
</reference>
<dbReference type="AlphaFoldDB" id="A0A1L8D1M2"/>
<dbReference type="PANTHER" id="PTHR30032:SF4">
    <property type="entry name" value="AMIDASE ENHANCER"/>
    <property type="match status" value="1"/>
</dbReference>
<dbReference type="NCBIfam" id="TIGR02669">
    <property type="entry name" value="SpoIID_LytB"/>
    <property type="match status" value="1"/>
</dbReference>
<evidence type="ECO:0000313" key="2">
    <source>
        <dbReference type="EMBL" id="GAV25058.1"/>
    </source>
</evidence>
<comment type="caution">
    <text evidence="2">The sequence shown here is derived from an EMBL/GenBank/DDBJ whole genome shotgun (WGS) entry which is preliminary data.</text>
</comment>
<name>A0A1L8D1M2_9THEO</name>
<dbReference type="InterPro" id="IPR013693">
    <property type="entry name" value="SpoIID/LytB_N"/>
</dbReference>
<organism evidence="2 3">
    <name type="scientific">Carboxydothermus islandicus</name>
    <dbReference type="NCBI Taxonomy" id="661089"/>
    <lineage>
        <taxon>Bacteria</taxon>
        <taxon>Bacillati</taxon>
        <taxon>Bacillota</taxon>
        <taxon>Clostridia</taxon>
        <taxon>Thermoanaerobacterales</taxon>
        <taxon>Thermoanaerobacteraceae</taxon>
        <taxon>Carboxydothermus</taxon>
    </lineage>
</organism>
<feature type="domain" description="Sporulation stage II protein D amidase enhancer LytB N-terminal" evidence="1">
    <location>
        <begin position="117"/>
        <end position="204"/>
    </location>
</feature>
<protein>
    <recommendedName>
        <fullName evidence="1">Sporulation stage II protein D amidase enhancer LytB N-terminal domain-containing protein</fullName>
    </recommendedName>
</protein>
<evidence type="ECO:0000259" key="1">
    <source>
        <dbReference type="Pfam" id="PF08486"/>
    </source>
</evidence>
<proteinExistence type="predicted"/>
<dbReference type="InterPro" id="IPR051922">
    <property type="entry name" value="Bact_Sporulation_Assoc"/>
</dbReference>
<evidence type="ECO:0000313" key="3">
    <source>
        <dbReference type="Proteomes" id="UP000187338"/>
    </source>
</evidence>
<dbReference type="EMBL" id="BDJL01000030">
    <property type="protein sequence ID" value="GAV25058.1"/>
    <property type="molecule type" value="Genomic_DNA"/>
</dbReference>
<dbReference type="PANTHER" id="PTHR30032">
    <property type="entry name" value="N-ACETYLMURAMOYL-L-ALANINE AMIDASE-RELATED"/>
    <property type="match status" value="1"/>
</dbReference>
<dbReference type="STRING" id="661089.ciss_09910"/>
<dbReference type="GO" id="GO:0030435">
    <property type="term" value="P:sporulation resulting in formation of a cellular spore"/>
    <property type="evidence" value="ECO:0007669"/>
    <property type="project" value="InterPro"/>
</dbReference>
<keyword evidence="3" id="KW-1185">Reference proteome</keyword>
<dbReference type="GO" id="GO:0030288">
    <property type="term" value="C:outer membrane-bounded periplasmic space"/>
    <property type="evidence" value="ECO:0007669"/>
    <property type="project" value="TreeGrafter"/>
</dbReference>